<evidence type="ECO:0000256" key="1">
    <source>
        <dbReference type="SAM" id="SignalP"/>
    </source>
</evidence>
<accession>A0A381KYU6</accession>
<name>A0A381KYU6_BLUGR</name>
<gene>
    <name evidence="2" type="ORF">BGT96224V2_LOCUS968</name>
</gene>
<dbReference type="AlphaFoldDB" id="A0A381KYU6"/>
<keyword evidence="1" id="KW-0732">Signal</keyword>
<reference evidence="2" key="1">
    <citation type="submission" date="2018-07" db="EMBL/GenBank/DDBJ databases">
        <authorList>
            <person name="Quirk P.G."/>
            <person name="Krulwich T.A."/>
        </authorList>
    </citation>
    <scope>NUCLEOTIDE SEQUENCE</scope>
    <source>
        <strain evidence="2">96224</strain>
    </source>
</reference>
<feature type="chain" id="PRO_5016624033" evidence="1">
    <location>
        <begin position="22"/>
        <end position="81"/>
    </location>
</feature>
<feature type="signal peptide" evidence="1">
    <location>
        <begin position="1"/>
        <end position="21"/>
    </location>
</feature>
<dbReference type="EMBL" id="UIGY01000001">
    <property type="protein sequence ID" value="SUZ06855.1"/>
    <property type="molecule type" value="Genomic_DNA"/>
</dbReference>
<evidence type="ECO:0000313" key="2">
    <source>
        <dbReference type="EMBL" id="SUZ06855.1"/>
    </source>
</evidence>
<organism evidence="2">
    <name type="scientific">Blumeria graminis f. sp. tritici 96224</name>
    <dbReference type="NCBI Taxonomy" id="1268274"/>
    <lineage>
        <taxon>Eukaryota</taxon>
        <taxon>Fungi</taxon>
        <taxon>Dikarya</taxon>
        <taxon>Ascomycota</taxon>
        <taxon>Pezizomycotina</taxon>
        <taxon>Leotiomycetes</taxon>
        <taxon>Erysiphales</taxon>
        <taxon>Erysiphaceae</taxon>
        <taxon>Blumeria</taxon>
    </lineage>
</organism>
<protein>
    <submittedName>
        <fullName evidence="2">Bgt_avrF2_16</fullName>
    </submittedName>
</protein>
<sequence length="81" mass="9089">MKCSTLASVTSILSIFRPALALDGYTCVGQNIGHSFLMGEINAHYNEFLQKSPSDPFFTIDAIVFELVRKCEAVSIWQRIF</sequence>
<proteinExistence type="predicted"/>